<dbReference type="GO" id="GO:0005737">
    <property type="term" value="C:cytoplasm"/>
    <property type="evidence" value="ECO:0007669"/>
    <property type="project" value="UniProtKB-SubCell"/>
</dbReference>
<feature type="compositionally biased region" description="Low complexity" evidence="13">
    <location>
        <begin position="2687"/>
        <end position="2698"/>
    </location>
</feature>
<dbReference type="Pfam" id="PF00069">
    <property type="entry name" value="Pkinase"/>
    <property type="match status" value="1"/>
</dbReference>
<evidence type="ECO:0000256" key="9">
    <source>
        <dbReference type="ARBA" id="ARBA00022777"/>
    </source>
</evidence>
<feature type="compositionally biased region" description="Low complexity" evidence="13">
    <location>
        <begin position="2311"/>
        <end position="2329"/>
    </location>
</feature>
<feature type="compositionally biased region" description="Basic and acidic residues" evidence="13">
    <location>
        <begin position="144"/>
        <end position="154"/>
    </location>
</feature>
<evidence type="ECO:0000256" key="10">
    <source>
        <dbReference type="ARBA" id="ARBA00022840"/>
    </source>
</evidence>
<comment type="cofactor">
    <cofactor evidence="1">
        <name>Mg(2+)</name>
        <dbReference type="ChEBI" id="CHEBI:18420"/>
    </cofactor>
</comment>
<dbReference type="SMART" id="SM00220">
    <property type="entry name" value="S_TKc"/>
    <property type="match status" value="1"/>
</dbReference>
<feature type="region of interest" description="Disordered" evidence="13">
    <location>
        <begin position="1628"/>
        <end position="1670"/>
    </location>
</feature>
<evidence type="ECO:0000256" key="12">
    <source>
        <dbReference type="ARBA" id="ARBA00048679"/>
    </source>
</evidence>
<evidence type="ECO:0000256" key="6">
    <source>
        <dbReference type="ARBA" id="ARBA00022553"/>
    </source>
</evidence>
<feature type="compositionally biased region" description="Polar residues" evidence="13">
    <location>
        <begin position="565"/>
        <end position="581"/>
    </location>
</feature>
<proteinExistence type="predicted"/>
<feature type="compositionally biased region" description="Low complexity" evidence="13">
    <location>
        <begin position="1153"/>
        <end position="1218"/>
    </location>
</feature>
<feature type="compositionally biased region" description="Polar residues" evidence="13">
    <location>
        <begin position="2567"/>
        <end position="2588"/>
    </location>
</feature>
<evidence type="ECO:0000256" key="2">
    <source>
        <dbReference type="ARBA" id="ARBA00004496"/>
    </source>
</evidence>
<dbReference type="InterPro" id="IPR050588">
    <property type="entry name" value="WNK_Ser-Thr_kinase"/>
</dbReference>
<feature type="region of interest" description="Disordered" evidence="13">
    <location>
        <begin position="1149"/>
        <end position="1219"/>
    </location>
</feature>
<dbReference type="InterPro" id="IPR008271">
    <property type="entry name" value="Ser/Thr_kinase_AS"/>
</dbReference>
<feature type="region of interest" description="Disordered" evidence="13">
    <location>
        <begin position="1938"/>
        <end position="1958"/>
    </location>
</feature>
<keyword evidence="10" id="KW-0067">ATP-binding</keyword>
<dbReference type="Gene3D" id="3.30.200.20">
    <property type="entry name" value="Phosphorylase Kinase, domain 1"/>
    <property type="match status" value="1"/>
</dbReference>
<dbReference type="Gene3D" id="1.10.510.10">
    <property type="entry name" value="Transferase(Phosphotransferase) domain 1"/>
    <property type="match status" value="1"/>
</dbReference>
<feature type="compositionally biased region" description="Basic and acidic residues" evidence="13">
    <location>
        <begin position="525"/>
        <end position="538"/>
    </location>
</feature>
<evidence type="ECO:0000256" key="4">
    <source>
        <dbReference type="ARBA" id="ARBA00022490"/>
    </source>
</evidence>
<feature type="region of interest" description="Disordered" evidence="13">
    <location>
        <begin position="86"/>
        <end position="106"/>
    </location>
</feature>
<dbReference type="InterPro" id="IPR011009">
    <property type="entry name" value="Kinase-like_dom_sf"/>
</dbReference>
<evidence type="ECO:0000256" key="11">
    <source>
        <dbReference type="ARBA" id="ARBA00047899"/>
    </source>
</evidence>
<feature type="region of interest" description="Disordered" evidence="13">
    <location>
        <begin position="2168"/>
        <end position="2215"/>
    </location>
</feature>
<gene>
    <name evidence="15" type="ORF">JRQ81_015347</name>
</gene>
<feature type="region of interest" description="Disordered" evidence="13">
    <location>
        <begin position="2445"/>
        <end position="2465"/>
    </location>
</feature>
<comment type="catalytic activity">
    <reaction evidence="11">
        <text>L-threonyl-[protein] + ATP = O-phospho-L-threonyl-[protein] + ADP + H(+)</text>
        <dbReference type="Rhea" id="RHEA:46608"/>
        <dbReference type="Rhea" id="RHEA-COMP:11060"/>
        <dbReference type="Rhea" id="RHEA-COMP:11605"/>
        <dbReference type="ChEBI" id="CHEBI:15378"/>
        <dbReference type="ChEBI" id="CHEBI:30013"/>
        <dbReference type="ChEBI" id="CHEBI:30616"/>
        <dbReference type="ChEBI" id="CHEBI:61977"/>
        <dbReference type="ChEBI" id="CHEBI:456216"/>
        <dbReference type="EC" id="2.7.11.1"/>
    </reaction>
</comment>
<feature type="region of interest" description="Disordered" evidence="13">
    <location>
        <begin position="124"/>
        <end position="158"/>
    </location>
</feature>
<comment type="subcellular location">
    <subcellularLocation>
        <location evidence="2">Cytoplasm</location>
    </subcellularLocation>
</comment>
<feature type="region of interest" description="Disordered" evidence="13">
    <location>
        <begin position="2400"/>
        <end position="2429"/>
    </location>
</feature>
<dbReference type="InterPro" id="IPR056865">
    <property type="entry name" value="CCTL2_WNK"/>
</dbReference>
<dbReference type="SUPFAM" id="SSF56112">
    <property type="entry name" value="Protein kinase-like (PK-like)"/>
    <property type="match status" value="1"/>
</dbReference>
<evidence type="ECO:0000256" key="13">
    <source>
        <dbReference type="SAM" id="MobiDB-lite"/>
    </source>
</evidence>
<feature type="region of interest" description="Disordered" evidence="13">
    <location>
        <begin position="2678"/>
        <end position="2703"/>
    </location>
</feature>
<dbReference type="GO" id="GO:0004674">
    <property type="term" value="F:protein serine/threonine kinase activity"/>
    <property type="evidence" value="ECO:0007669"/>
    <property type="project" value="UniProtKB-KW"/>
</dbReference>
<dbReference type="CDD" id="cd14030">
    <property type="entry name" value="STKc_WNK1"/>
    <property type="match status" value="1"/>
</dbReference>
<feature type="compositionally biased region" description="Low complexity" evidence="13">
    <location>
        <begin position="539"/>
        <end position="557"/>
    </location>
</feature>
<dbReference type="Pfam" id="PF24889">
    <property type="entry name" value="CCTL2_WNK"/>
    <property type="match status" value="1"/>
</dbReference>
<evidence type="ECO:0000256" key="3">
    <source>
        <dbReference type="ARBA" id="ARBA00012513"/>
    </source>
</evidence>
<keyword evidence="16" id="KW-1185">Reference proteome</keyword>
<dbReference type="PANTHER" id="PTHR13902">
    <property type="entry name" value="SERINE/THREONINE-PROTEIN KINASE WNK WITH NO LYSINE -RELATED"/>
    <property type="match status" value="1"/>
</dbReference>
<feature type="compositionally biased region" description="Low complexity" evidence="13">
    <location>
        <begin position="1819"/>
        <end position="1840"/>
    </location>
</feature>
<dbReference type="Pfam" id="PF12202">
    <property type="entry name" value="OSR1_C"/>
    <property type="match status" value="1"/>
</dbReference>
<feature type="region of interest" description="Disordered" evidence="13">
    <location>
        <begin position="1467"/>
        <end position="1553"/>
    </location>
</feature>
<organism evidence="15 16">
    <name type="scientific">Phrynocephalus forsythii</name>
    <dbReference type="NCBI Taxonomy" id="171643"/>
    <lineage>
        <taxon>Eukaryota</taxon>
        <taxon>Metazoa</taxon>
        <taxon>Chordata</taxon>
        <taxon>Craniata</taxon>
        <taxon>Vertebrata</taxon>
        <taxon>Euteleostomi</taxon>
        <taxon>Lepidosauria</taxon>
        <taxon>Squamata</taxon>
        <taxon>Bifurcata</taxon>
        <taxon>Unidentata</taxon>
        <taxon>Episquamata</taxon>
        <taxon>Toxicofera</taxon>
        <taxon>Iguania</taxon>
        <taxon>Acrodonta</taxon>
        <taxon>Agamidae</taxon>
        <taxon>Agaminae</taxon>
        <taxon>Phrynocephalus</taxon>
    </lineage>
</organism>
<feature type="compositionally biased region" description="Low complexity" evidence="13">
    <location>
        <begin position="1078"/>
        <end position="1089"/>
    </location>
</feature>
<dbReference type="EC" id="2.7.11.1" evidence="3"/>
<dbReference type="FunFam" id="3.10.20.90:FF:000012">
    <property type="entry name" value="Serine/threonine-protein kinase WNK1 isoform 2"/>
    <property type="match status" value="1"/>
</dbReference>
<feature type="region of interest" description="Disordered" evidence="13">
    <location>
        <begin position="1065"/>
        <end position="1098"/>
    </location>
</feature>
<dbReference type="InterPro" id="IPR000719">
    <property type="entry name" value="Prot_kinase_dom"/>
</dbReference>
<feature type="region of interest" description="Disordered" evidence="13">
    <location>
        <begin position="2297"/>
        <end position="2329"/>
    </location>
</feature>
<feature type="compositionally biased region" description="Low complexity" evidence="13">
    <location>
        <begin position="2556"/>
        <end position="2566"/>
    </location>
</feature>
<dbReference type="InterPro" id="IPR024678">
    <property type="entry name" value="Kinase_OSR1/WNK_CCT"/>
</dbReference>
<dbReference type="FunFam" id="3.10.20.90:FF:000007">
    <property type="entry name" value="Serine/threonine-protein kinase WNK1 isoform 1"/>
    <property type="match status" value="1"/>
</dbReference>
<evidence type="ECO:0000256" key="5">
    <source>
        <dbReference type="ARBA" id="ARBA00022527"/>
    </source>
</evidence>
<keyword evidence="4" id="KW-0963">Cytoplasm</keyword>
<comment type="caution">
    <text evidence="15">The sequence shown here is derived from an EMBL/GenBank/DDBJ whole genome shotgun (WGS) entry which is preliminary data.</text>
</comment>
<feature type="region of interest" description="Disordered" evidence="13">
    <location>
        <begin position="36"/>
        <end position="70"/>
    </location>
</feature>
<feature type="compositionally biased region" description="Low complexity" evidence="13">
    <location>
        <begin position="2400"/>
        <end position="2410"/>
    </location>
</feature>
<feature type="compositionally biased region" description="Basic residues" evidence="13">
    <location>
        <begin position="2543"/>
        <end position="2555"/>
    </location>
</feature>
<comment type="catalytic activity">
    <reaction evidence="12">
        <text>L-seryl-[protein] + ATP = O-phospho-L-seryl-[protein] + ADP + H(+)</text>
        <dbReference type="Rhea" id="RHEA:17989"/>
        <dbReference type="Rhea" id="RHEA-COMP:9863"/>
        <dbReference type="Rhea" id="RHEA-COMP:11604"/>
        <dbReference type="ChEBI" id="CHEBI:15378"/>
        <dbReference type="ChEBI" id="CHEBI:29999"/>
        <dbReference type="ChEBI" id="CHEBI:30616"/>
        <dbReference type="ChEBI" id="CHEBI:83421"/>
        <dbReference type="ChEBI" id="CHEBI:456216"/>
        <dbReference type="EC" id="2.7.11.1"/>
    </reaction>
</comment>
<name>A0A9Q0XTT7_9SAUR</name>
<evidence type="ECO:0000256" key="7">
    <source>
        <dbReference type="ARBA" id="ARBA00022679"/>
    </source>
</evidence>
<dbReference type="GO" id="GO:0005524">
    <property type="term" value="F:ATP binding"/>
    <property type="evidence" value="ECO:0007669"/>
    <property type="project" value="UniProtKB-KW"/>
</dbReference>
<keyword evidence="8" id="KW-0547">Nucleotide-binding</keyword>
<feature type="compositionally biased region" description="Pro residues" evidence="13">
    <location>
        <begin position="92"/>
        <end position="106"/>
    </location>
</feature>
<evidence type="ECO:0000256" key="8">
    <source>
        <dbReference type="ARBA" id="ARBA00022741"/>
    </source>
</evidence>
<feature type="region of interest" description="Disordered" evidence="13">
    <location>
        <begin position="2342"/>
        <end position="2367"/>
    </location>
</feature>
<feature type="compositionally biased region" description="Low complexity" evidence="13">
    <location>
        <begin position="132"/>
        <end position="142"/>
    </location>
</feature>
<evidence type="ECO:0000256" key="1">
    <source>
        <dbReference type="ARBA" id="ARBA00001946"/>
    </source>
</evidence>
<protein>
    <recommendedName>
        <fullName evidence="3">non-specific serine/threonine protein kinase</fullName>
        <ecNumber evidence="3">2.7.11.1</ecNumber>
    </recommendedName>
</protein>
<keyword evidence="5" id="KW-0723">Serine/threonine-protein kinase</keyword>
<dbReference type="OrthoDB" id="4062651at2759"/>
<dbReference type="FunFam" id="3.30.200.20:FF:000494">
    <property type="entry name" value="serine/threonine-protein kinase WNK2 isoform X2"/>
    <property type="match status" value="1"/>
</dbReference>
<feature type="compositionally biased region" description="Basic and acidic residues" evidence="13">
    <location>
        <begin position="2297"/>
        <end position="2307"/>
    </location>
</feature>
<evidence type="ECO:0000313" key="15">
    <source>
        <dbReference type="EMBL" id="KAJ7329173.1"/>
    </source>
</evidence>
<evidence type="ECO:0000313" key="16">
    <source>
        <dbReference type="Proteomes" id="UP001142489"/>
    </source>
</evidence>
<keyword evidence="9" id="KW-0418">Kinase</keyword>
<feature type="region of interest" description="Disordered" evidence="13">
    <location>
        <begin position="525"/>
        <end position="596"/>
    </location>
</feature>
<dbReference type="EMBL" id="JAPFRF010000006">
    <property type="protein sequence ID" value="KAJ7329173.1"/>
    <property type="molecule type" value="Genomic_DNA"/>
</dbReference>
<feature type="compositionally biased region" description="Polar residues" evidence="13">
    <location>
        <begin position="2350"/>
        <end position="2359"/>
    </location>
</feature>
<feature type="compositionally biased region" description="Low complexity" evidence="13">
    <location>
        <begin position="40"/>
        <end position="52"/>
    </location>
</feature>
<dbReference type="PROSITE" id="PS00108">
    <property type="entry name" value="PROTEIN_KINASE_ST"/>
    <property type="match status" value="1"/>
</dbReference>
<dbReference type="FunFam" id="1.10.510.10:FF:000006">
    <property type="entry name" value="Serine/threonine-protein kinase WNK1 isoform 2"/>
    <property type="match status" value="1"/>
</dbReference>
<feature type="domain" description="Protein kinase" evidence="14">
    <location>
        <begin position="173"/>
        <end position="431"/>
    </location>
</feature>
<evidence type="ECO:0000259" key="14">
    <source>
        <dbReference type="PROSITE" id="PS50011"/>
    </source>
</evidence>
<feature type="region of interest" description="Disordered" evidence="13">
    <location>
        <begin position="2533"/>
        <end position="2615"/>
    </location>
</feature>
<reference evidence="15" key="1">
    <citation type="journal article" date="2023" name="DNA Res.">
        <title>Chromosome-level genome assembly of Phrynocephalus forsythii using third-generation DNA sequencing and Hi-C analysis.</title>
        <authorList>
            <person name="Qi Y."/>
            <person name="Zhao W."/>
            <person name="Zhao Y."/>
            <person name="Niu C."/>
            <person name="Cao S."/>
            <person name="Zhang Y."/>
        </authorList>
    </citation>
    <scope>NUCLEOTIDE SEQUENCE</scope>
    <source>
        <tissue evidence="15">Muscle</tissue>
    </source>
</reference>
<feature type="compositionally biased region" description="Basic residues" evidence="13">
    <location>
        <begin position="1533"/>
        <end position="1553"/>
    </location>
</feature>
<feature type="compositionally biased region" description="Acidic residues" evidence="13">
    <location>
        <begin position="1628"/>
        <end position="1637"/>
    </location>
</feature>
<feature type="region of interest" description="Disordered" evidence="13">
    <location>
        <begin position="1804"/>
        <end position="1840"/>
    </location>
</feature>
<sequence>MDKDSRGAAATEHRFFRRSVICDSNATALELPRLQPAAPPSSAAAAAAAAAARGSIPPVLGSPPESVNQAASAACASASASQASSALLLQPSTPPLPPAAEAPPEPEALVAKEGAPLLAKEEGLETTPLPPTSTAGSAAASAREVQEERSKQQEDIEELETKAVAVSPDGRFLKFDIEIGRGSFKTVYKGLDTETTVEVAWCELQDRKLSKSERQRFKEEAEMLKGLQHPNIVRFYDSWESTVKGKKCIVLVTELMTSGTLKTYLKRFKVMKIKVLRSWCRQILKGLQFLHTRTPPIIHRDLKCDNIFITGPTGSVKIGDLGLATLKRASFAKSVIGTPEFMAPEMYEEKYDESVDVYAFGMCMLEMATSEYPYSECQNAAQIYRRVTSGVKPASFDKVAIPEVKEIIEGCIRQNKDERYAIKDLLNHAFFQEETGVRVELAEEDDGEKIAIKLWLRIEDIKKLKGKYKDNEAIEFSFDLERDVPEDVAQEMVESGYVCEGDHKTMAKAIKDRVSLIKRKREQRQLVREEQEKRKHEQVIQNQQAEQQLQAGTTQQGTKPVIPTTGVTAIPTTSASVSTQVEPEEPEADQHQQLQYQQPSISVLSDGTVDSGQGSSLFTESGVSSQHTVSYGSQHEQSIPAVPVSGYAVSVGQPQSQQAVGYQTSAVPQRGCSMLVCASPLSFPPLYQTHPSPPSTPTSVLSAPLSPSYLRTVPEETFGEKLSKALESVLPMHSASPRSHRRSSLPALFVNPPQSMVHPCGGTSTFPDPQVFFPNVHERPVSFSPPPIGPSRVAISQRRKSTSILEAQTGHFQPLLKMGQNLLLPGSSPVAWTPETLVTKSVAQHTQANPAFEAAQVLSDYRSGQVLSNDATNILPQEAMYLVGVHYQSQFSDGCDTTLRETFGTEQHSLQVPEQRNLQVGPLQSSSYEYQTGQTFLARQIQNLRLDSGMNPLSPLSSMSTPLSADASQINVHPVFVPHSAPAVLTHVGDGQTSCVFEFHVQTPTVTPAEGAVLSQLVYRNRRGSTEFTQEESPQTTLQSVRLQPVTEEQCHYLGTELMIPRSSSVLPSWPEGSPAFSSDSSQLTSSDTGEFISPPPSGASTLYSAGLPLPATHLVQKVFQDSQIFIHLPQGTSSQQAFPTVISSGSSTVYPQMQGQPSSNGSSSQLLQQSQQATQQPASSQQSGQYQAQPSSVSSGPAPLQPVAQQAQVMPTPQVAAGSQLPVSQPVPIIQGEPQLPMAAPSLPQPSVAPVIPVGSHFLPMGQPLQAPLPPQFSVSQMPIAAPHVSVAQPCFPSLPVSMAAGINQPLHPLAPPAAGAALPVGSTVVPSQLPSVLQPVAQLSGQVLPQVLQPAVQSLGLPVTLGQTAEATLPATDALYQGFPPRLPAQYTGDTNIASSSVASACLPSAVLSPPLTTDALTQPGYVTAMVQPYVEQNVLVSLGGLGAQVQVPQPASCLVQQVPSASSQQSALEGTSGVTQAAAPEPQPPVQQQPSQSTPLVSSIDSVHSDVASGLSDCNESVPASSGRHEGRTTKRHYRRSVRSRSRHEKTSRPKLRILNVSNKGDRVVECQLETHNRKMVTFKFDLDGDNPEEIASIMVQNEFILATERDSFVEQVRDIIDKADEMLSEDASGEPEGDQSMGLGQSQKLDGDFKQPDPVSSMPQRIGVPPSSLTQVVHSAGRRFIVSPVPESRLREQKFFTSIPSESELLDIVAASPSHGPGINLSHSASSLSLQQAFSEIKHAQMTEGPSTAPPVFNQAMPTFPSVALSGNEGLASVAATAPSASLPSSVGVSLPAEVTPGLPLSKELSRSNSPPPVLQSGSESSSGVASSMSAPSSLSTTSSQVVSAIGEITSSSSTPASLTLPHAGAAVASVALAGFMAPSVTSQQVGDGTPAPAPPQTTVPMSLAQSIASQSSQLSSSSSLPSLAEMVVVNVRQPRSESEQSPERAQLGITGEVPLPPSVPLTSAVVSSMSSSTLPPAVVPPMPIPPIVSSSDLTSVVGAVSTPLLPQIPLPGILPLAQAVGNVPVVQQTLIHSHPQPAPLPNQPHTHTLEMDVDTQPKAPGIDDIKTLEEKLRSLFSEHSGAGAVHPSVSLETSLATETMVMPALPTTAVAPTKPVASVSSSSVPPASLTLGPTGLPAVTPVATPGQAGATISSIPATCCSASATAKPGTPPSKAPLSRVPALPVGSELPAGTPSSEQLPPFPGPTLTQSQQPLEDLDAQLRRALSPETVPTTSAPACSAASTAVTGVVLMAEQSTNTDFQDPESCTTASTPGVAVLKMGRFQVSVAVDEQKERAAQPEHFDTNTSESSSLSSSSPESTLVKSTSAGTAEAIAVTSGDAVDGDLSHTSNPQLQPTKVGRFQVTTTTDKVGRFSVSRTQDEVTRVEREVPAIFPLSVDSEQVSSSSLPTPKSELEERRPSLHLNGPSSELEAAFLSRAAKDLDDDAGSPDSLHPPGSKISLLPVQSLSNSFNSSYMSSDNESDIEDEDLKCELRQLREKHLKEIQELQSRQKLEIELLYTKLGKVPPAVIIPPAAPLSGRRRRPTKGRSNRSSRSSSQGNKSPQIFGNLSAQSAPSVLPQQQTLHPPGHVPETGQNHLLQPLKPSPSSENLYSAFTSDGAISIPSLSAPGQGCVKFNCASERVTFKPGGRRTRFLRKMVKKVCPCNQLCRTSSTNTVGGTVNSQAPQSQPPASSRKGTFTDDLHKLVDNWARDAMNLSGKKGGKGHGNYEGPGMARKFSAPSQLCISMTSSLGATPIPAASATSLGHFTKAMCPPQPYGYPTVPFVPPWSGTTGPAQPPLGQFQPVAAASLQSFNISNLQKSISNPPGSNLRTT</sequence>
<dbReference type="Gene3D" id="3.10.20.90">
    <property type="entry name" value="Phosphatidylinositol 3-kinase Catalytic Subunit, Chain A, domain 1"/>
    <property type="match status" value="2"/>
</dbReference>
<dbReference type="PROSITE" id="PS50011">
    <property type="entry name" value="PROTEIN_KINASE_DOM"/>
    <property type="match status" value="1"/>
</dbReference>
<keyword evidence="7" id="KW-0808">Transferase</keyword>
<keyword evidence="6" id="KW-0597">Phosphoprotein</keyword>
<accession>A0A9Q0XTT7</accession>
<dbReference type="Proteomes" id="UP001142489">
    <property type="component" value="Unassembled WGS sequence"/>
</dbReference>